<evidence type="ECO:0000259" key="6">
    <source>
        <dbReference type="PROSITE" id="PS50255"/>
    </source>
</evidence>
<dbReference type="PANTHER" id="PTHR19353:SF63">
    <property type="entry name" value="DELTA(8)-FATTY-ACID DESATURASE 1"/>
    <property type="match status" value="1"/>
</dbReference>
<dbReference type="AlphaFoldDB" id="A0AAU9SED0"/>
<comment type="similarity">
    <text evidence="2">Belongs to the fatty acid desaturase type 1 family.</text>
</comment>
<dbReference type="SMART" id="SM01117">
    <property type="entry name" value="Cyt-b5"/>
    <property type="match status" value="1"/>
</dbReference>
<evidence type="ECO:0000256" key="4">
    <source>
        <dbReference type="ARBA" id="ARBA00023098"/>
    </source>
</evidence>
<keyword evidence="5" id="KW-1133">Transmembrane helix</keyword>
<gene>
    <name evidence="7" type="ORF">TAV2_LOCUS13527</name>
</gene>
<dbReference type="Gene3D" id="3.10.120.10">
    <property type="entry name" value="Cytochrome b5-like heme/steroid binding domain"/>
    <property type="match status" value="1"/>
</dbReference>
<keyword evidence="3" id="KW-0560">Oxidoreductase</keyword>
<evidence type="ECO:0000256" key="2">
    <source>
        <dbReference type="ARBA" id="ARBA00009295"/>
    </source>
</evidence>
<dbReference type="Pfam" id="PF00487">
    <property type="entry name" value="FA_desaturase"/>
    <property type="match status" value="1"/>
</dbReference>
<feature type="transmembrane region" description="Helical" evidence="5">
    <location>
        <begin position="109"/>
        <end position="129"/>
    </location>
</feature>
<dbReference type="InterPro" id="IPR005804">
    <property type="entry name" value="FA_desaturase_dom"/>
</dbReference>
<dbReference type="InterPro" id="IPR036400">
    <property type="entry name" value="Cyt_B5-like_heme/steroid_sf"/>
</dbReference>
<dbReference type="InterPro" id="IPR001199">
    <property type="entry name" value="Cyt_B5-like_heme/steroid-bd"/>
</dbReference>
<comment type="subcellular location">
    <subcellularLocation>
        <location evidence="1">Membrane</location>
    </subcellularLocation>
</comment>
<proteinExistence type="inferred from homology"/>
<dbReference type="GO" id="GO:0016717">
    <property type="term" value="F:oxidoreductase activity, acting on paired donors, with oxidation of a pair of donors resulting in the reduction of molecular oxygen to two molecules of water"/>
    <property type="evidence" value="ECO:0007669"/>
    <property type="project" value="TreeGrafter"/>
</dbReference>
<feature type="transmembrane region" description="Helical" evidence="5">
    <location>
        <begin position="243"/>
        <end position="263"/>
    </location>
</feature>
<feature type="transmembrane region" description="Helical" evidence="5">
    <location>
        <begin position="275"/>
        <end position="295"/>
    </location>
</feature>
<evidence type="ECO:0000313" key="8">
    <source>
        <dbReference type="Proteomes" id="UP000836841"/>
    </source>
</evidence>
<dbReference type="Pfam" id="PF00173">
    <property type="entry name" value="Cyt-b5"/>
    <property type="match status" value="1"/>
</dbReference>
<evidence type="ECO:0000256" key="5">
    <source>
        <dbReference type="SAM" id="Phobius"/>
    </source>
</evidence>
<dbReference type="SUPFAM" id="SSF55856">
    <property type="entry name" value="Cytochrome b5-like heme/steroid binding domain"/>
    <property type="match status" value="1"/>
</dbReference>
<sequence>MAKRYIGNDDLRKHNKPGDLWIAIQGKVYDVSDWIKSHPGGDTVILKLVGQDLTDAFIASHPETAWHHLDNLFTGYHIRDSEVSELSRDYRCMAAEFRKLGLFETKGHVTLYALSFIAAMFAGVLYGVLACTSVFAHQTAAVLLGLLWILGAYIGHDSIHYVIMTNKSCNRFVQLLVENCLTGFSIAWLKWTHRSHHTACGSLDHDPDLQHLPVFAVSTKLHHRKLTSDPVTRFLISYQHFTYYPVMCLGRINLFIHTFLLLFSKHQVTDRALNLVGILVFWTWFPLLVSCLPSWPERFFFVFTSFTVTALQHIQFTLNHFAADVYVVHPRATTGARSKQEER</sequence>
<keyword evidence="5" id="KW-0472">Membrane</keyword>
<keyword evidence="5" id="KW-0812">Transmembrane</keyword>
<dbReference type="InterPro" id="IPR012171">
    <property type="entry name" value="Fatty_acid_desaturase"/>
</dbReference>
<accession>A0AAU9SED0</accession>
<dbReference type="PROSITE" id="PS50255">
    <property type="entry name" value="CYTOCHROME_B5_2"/>
    <property type="match status" value="1"/>
</dbReference>
<keyword evidence="4" id="KW-0443">Lipid metabolism</keyword>
<dbReference type="Proteomes" id="UP000836841">
    <property type="component" value="Chromosome 4"/>
</dbReference>
<organism evidence="7 8">
    <name type="scientific">Thlaspi arvense</name>
    <name type="common">Field penny-cress</name>
    <dbReference type="NCBI Taxonomy" id="13288"/>
    <lineage>
        <taxon>Eukaryota</taxon>
        <taxon>Viridiplantae</taxon>
        <taxon>Streptophyta</taxon>
        <taxon>Embryophyta</taxon>
        <taxon>Tracheophyta</taxon>
        <taxon>Spermatophyta</taxon>
        <taxon>Magnoliopsida</taxon>
        <taxon>eudicotyledons</taxon>
        <taxon>Gunneridae</taxon>
        <taxon>Pentapetalae</taxon>
        <taxon>rosids</taxon>
        <taxon>malvids</taxon>
        <taxon>Brassicales</taxon>
        <taxon>Brassicaceae</taxon>
        <taxon>Thlaspideae</taxon>
        <taxon>Thlaspi</taxon>
    </lineage>
</organism>
<dbReference type="GO" id="GO:0006629">
    <property type="term" value="P:lipid metabolic process"/>
    <property type="evidence" value="ECO:0007669"/>
    <property type="project" value="UniProtKB-KW"/>
</dbReference>
<protein>
    <recommendedName>
        <fullName evidence="6">Cytochrome b5 heme-binding domain-containing protein</fullName>
    </recommendedName>
</protein>
<evidence type="ECO:0000256" key="3">
    <source>
        <dbReference type="ARBA" id="ARBA00023002"/>
    </source>
</evidence>
<dbReference type="PIRSF" id="PIRSF015921">
    <property type="entry name" value="FA_sphinglp_des"/>
    <property type="match status" value="1"/>
</dbReference>
<dbReference type="EMBL" id="OU466860">
    <property type="protein sequence ID" value="CAH2061052.1"/>
    <property type="molecule type" value="Genomic_DNA"/>
</dbReference>
<name>A0AAU9SED0_THLAR</name>
<dbReference type="GO" id="GO:0016020">
    <property type="term" value="C:membrane"/>
    <property type="evidence" value="ECO:0007669"/>
    <property type="project" value="UniProtKB-SubCell"/>
</dbReference>
<reference evidence="7 8" key="1">
    <citation type="submission" date="2022-03" db="EMBL/GenBank/DDBJ databases">
        <authorList>
            <person name="Nunn A."/>
            <person name="Chopra R."/>
            <person name="Nunn A."/>
            <person name="Contreras Garrido A."/>
        </authorList>
    </citation>
    <scope>NUCLEOTIDE SEQUENCE [LARGE SCALE GENOMIC DNA]</scope>
</reference>
<feature type="transmembrane region" description="Helical" evidence="5">
    <location>
        <begin position="135"/>
        <end position="154"/>
    </location>
</feature>
<evidence type="ECO:0000313" key="7">
    <source>
        <dbReference type="EMBL" id="CAH2061052.1"/>
    </source>
</evidence>
<feature type="domain" description="Cytochrome b5 heme-binding" evidence="6">
    <location>
        <begin position="3"/>
        <end position="82"/>
    </location>
</feature>
<keyword evidence="8" id="KW-1185">Reference proteome</keyword>
<evidence type="ECO:0000256" key="1">
    <source>
        <dbReference type="ARBA" id="ARBA00004370"/>
    </source>
</evidence>
<dbReference type="PANTHER" id="PTHR19353">
    <property type="entry name" value="FATTY ACID DESATURASE 2"/>
    <property type="match status" value="1"/>
</dbReference>